<evidence type="ECO:0000313" key="3">
    <source>
        <dbReference type="Proteomes" id="UP000193118"/>
    </source>
</evidence>
<dbReference type="NCBIfam" id="TIGR01419">
    <property type="entry name" value="nitro_reg_IIA"/>
    <property type="match status" value="1"/>
</dbReference>
<comment type="caution">
    <text evidence="2">The sequence shown here is derived from an EMBL/GenBank/DDBJ whole genome shotgun (WGS) entry which is preliminary data.</text>
</comment>
<dbReference type="EMBL" id="MTBO01000021">
    <property type="protein sequence ID" value="OSI15665.1"/>
    <property type="molecule type" value="Genomic_DNA"/>
</dbReference>
<dbReference type="GO" id="GO:0008982">
    <property type="term" value="F:protein-N(PI)-phosphohistidine-sugar phosphotransferase activity"/>
    <property type="evidence" value="ECO:0007669"/>
    <property type="project" value="InterPro"/>
</dbReference>
<evidence type="ECO:0000313" key="2">
    <source>
        <dbReference type="EMBL" id="OSI15665.1"/>
    </source>
</evidence>
<feature type="domain" description="PTS EIIA type-2" evidence="1">
    <location>
        <begin position="6"/>
        <end position="149"/>
    </location>
</feature>
<dbReference type="InterPro" id="IPR002178">
    <property type="entry name" value="PTS_EIIA_type-2_dom"/>
</dbReference>
<evidence type="ECO:0000259" key="1">
    <source>
        <dbReference type="PROSITE" id="PS51094"/>
    </source>
</evidence>
<dbReference type="PROSITE" id="PS00372">
    <property type="entry name" value="PTS_EIIA_TYPE_2_HIS"/>
    <property type="match status" value="1"/>
</dbReference>
<protein>
    <submittedName>
        <fullName evidence="2">PTS IIA-like nitrogen-regulatory protein PtsN</fullName>
    </submittedName>
</protein>
<dbReference type="RefSeq" id="WP_085366250.1">
    <property type="nucleotide sequence ID" value="NZ_CAUJPZ010000026.1"/>
</dbReference>
<dbReference type="PROSITE" id="PS51094">
    <property type="entry name" value="PTS_EIIA_TYPE_2"/>
    <property type="match status" value="1"/>
</dbReference>
<dbReference type="SUPFAM" id="SSF55804">
    <property type="entry name" value="Phoshotransferase/anion transport protein"/>
    <property type="match status" value="1"/>
</dbReference>
<dbReference type="CDD" id="cd00211">
    <property type="entry name" value="PTS_IIA_fru"/>
    <property type="match status" value="1"/>
</dbReference>
<dbReference type="AlphaFoldDB" id="A0A1X3D7E4"/>
<dbReference type="GO" id="GO:0009401">
    <property type="term" value="P:phosphoenolpyruvate-dependent sugar phosphotransferase system"/>
    <property type="evidence" value="ECO:0007669"/>
    <property type="project" value="InterPro"/>
</dbReference>
<dbReference type="GO" id="GO:0030295">
    <property type="term" value="F:protein kinase activator activity"/>
    <property type="evidence" value="ECO:0007669"/>
    <property type="project" value="TreeGrafter"/>
</dbReference>
<dbReference type="PANTHER" id="PTHR47738:SF1">
    <property type="entry name" value="NITROGEN REGULATORY PROTEIN"/>
    <property type="match status" value="1"/>
</dbReference>
<dbReference type="Proteomes" id="UP000193118">
    <property type="component" value="Unassembled WGS sequence"/>
</dbReference>
<dbReference type="STRING" id="194197.BWD09_08470"/>
<gene>
    <name evidence="2" type="ORF">BWD09_08470</name>
</gene>
<keyword evidence="3" id="KW-1185">Reference proteome</keyword>
<dbReference type="PANTHER" id="PTHR47738">
    <property type="entry name" value="PTS SYSTEM FRUCTOSE-LIKE EIIA COMPONENT-RELATED"/>
    <property type="match status" value="1"/>
</dbReference>
<sequence>MSLISEILPLSHIELDLEVSSKKRVFEQAGLLLENEAGLARADVFDCLFAREKLGTTGLGQGVAIPHGRHASVKKAVGAFIRTKEPVPFDAPDGKPVSLIFVLLVPENATGEHLEVLSKLAGRFSQKSVREALSVAASPEEVQRLLNEE</sequence>
<organism evidence="2 3">
    <name type="scientific">Neisseria dentiae</name>
    <dbReference type="NCBI Taxonomy" id="194197"/>
    <lineage>
        <taxon>Bacteria</taxon>
        <taxon>Pseudomonadati</taxon>
        <taxon>Pseudomonadota</taxon>
        <taxon>Betaproteobacteria</taxon>
        <taxon>Neisseriales</taxon>
        <taxon>Neisseriaceae</taxon>
        <taxon>Neisseria</taxon>
    </lineage>
</organism>
<reference evidence="3" key="1">
    <citation type="submission" date="2017-01" db="EMBL/GenBank/DDBJ databases">
        <authorList>
            <person name="Wolfgang W.J."/>
            <person name="Cole J."/>
            <person name="Wroblewski D."/>
            <person name="Mcginnis J."/>
            <person name="Musser K.A."/>
        </authorList>
    </citation>
    <scope>NUCLEOTIDE SEQUENCE [LARGE SCALE GENOMIC DNA]</scope>
    <source>
        <strain evidence="3">DSM 19151</strain>
    </source>
</reference>
<dbReference type="InterPro" id="IPR006320">
    <property type="entry name" value="PTS_Nitro_regul"/>
</dbReference>
<name>A0A1X3D7E4_9NEIS</name>
<accession>A0A1X3D7E4</accession>
<dbReference type="Gene3D" id="3.40.930.10">
    <property type="entry name" value="Mannitol-specific EII, Chain A"/>
    <property type="match status" value="1"/>
</dbReference>
<dbReference type="Pfam" id="PF00359">
    <property type="entry name" value="PTS_EIIA_2"/>
    <property type="match status" value="1"/>
</dbReference>
<proteinExistence type="predicted"/>
<dbReference type="OrthoDB" id="95460at2"/>
<dbReference type="InterPro" id="IPR051541">
    <property type="entry name" value="PTS_SugarTrans_NitroReg"/>
</dbReference>
<dbReference type="InterPro" id="IPR016152">
    <property type="entry name" value="PTrfase/Anion_transptr"/>
</dbReference>
<dbReference type="GeneID" id="94581092"/>